<dbReference type="Gene3D" id="3.40.640.10">
    <property type="entry name" value="Type I PLP-dependent aspartate aminotransferase-like (Major domain)"/>
    <property type="match status" value="1"/>
</dbReference>
<proteinExistence type="inferred from homology"/>
<feature type="active site" description="Proton acceptor" evidence="3">
    <location>
        <position position="187"/>
    </location>
</feature>
<comment type="similarity">
    <text evidence="2 5">Belongs to the DegT/DnrJ/EryC1 family.</text>
</comment>
<organism evidence="6 7">
    <name type="scientific">bacterium (Candidatus Blackallbacteria) CG17_big_fil_post_rev_8_21_14_2_50_48_46</name>
    <dbReference type="NCBI Taxonomy" id="2014261"/>
    <lineage>
        <taxon>Bacteria</taxon>
        <taxon>Candidatus Blackallbacteria</taxon>
    </lineage>
</organism>
<dbReference type="PANTHER" id="PTHR30244">
    <property type="entry name" value="TRANSAMINASE"/>
    <property type="match status" value="1"/>
</dbReference>
<keyword evidence="1 4" id="KW-0663">Pyridoxal phosphate</keyword>
<evidence type="ECO:0000256" key="4">
    <source>
        <dbReference type="PIRSR" id="PIRSR000390-2"/>
    </source>
</evidence>
<evidence type="ECO:0000256" key="5">
    <source>
        <dbReference type="RuleBase" id="RU004508"/>
    </source>
</evidence>
<gene>
    <name evidence="6" type="ORF">COW36_02935</name>
</gene>
<dbReference type="Gene3D" id="3.90.1150.10">
    <property type="entry name" value="Aspartate Aminotransferase, domain 1"/>
    <property type="match status" value="1"/>
</dbReference>
<comment type="caution">
    <text evidence="6">The sequence shown here is derived from an EMBL/GenBank/DDBJ whole genome shotgun (WGS) entry which is preliminary data.</text>
</comment>
<dbReference type="SUPFAM" id="SSF53383">
    <property type="entry name" value="PLP-dependent transferases"/>
    <property type="match status" value="1"/>
</dbReference>
<dbReference type="PIRSF" id="PIRSF000390">
    <property type="entry name" value="PLP_StrS"/>
    <property type="match status" value="1"/>
</dbReference>
<evidence type="ECO:0000313" key="6">
    <source>
        <dbReference type="EMBL" id="PIW19083.1"/>
    </source>
</evidence>
<dbReference type="PANTHER" id="PTHR30244:SF36">
    <property type="entry name" value="3-OXO-GLUCOSE-6-PHOSPHATE:GLUTAMATE AMINOTRANSFERASE"/>
    <property type="match status" value="1"/>
</dbReference>
<dbReference type="InterPro" id="IPR000653">
    <property type="entry name" value="DegT/StrS_aminotransferase"/>
</dbReference>
<sequence>MPRSIPYVDLARQHAPLKNALLEAVSHCLDEAQFILGPAVERFEKAFAPLCQTEFAIGLNSGTDALILALKALKIGAGDEVIVPPNSFIASATAVILAGATPIFADVGEDYNLDPACVERALSPRTRAIMPVHLTGRPAKMDALLAIAKAHQLEIIEDSAQAILAEYQGQKVGSFGRMGCFSLHPLKTLNACGDGGAISTSDPELNAALRISRNLGLRTRDDCVEWSGNSRLDSLQAAMLEVKLRYLQTWTEQRRTNAQLYRQLLADLPEIQLPSDSPDIYQVYHTFVIQAQKRDQLKHFLQEKGIGTSIHYPIPIHLHKAAKDLGHQSGDFPVAEKQAQQILSLPIYPELDSEDQIYIAEQIQAFYEKERV</sequence>
<keyword evidence="6" id="KW-0808">Transferase</keyword>
<evidence type="ECO:0000313" key="7">
    <source>
        <dbReference type="Proteomes" id="UP000231019"/>
    </source>
</evidence>
<dbReference type="InterPro" id="IPR015424">
    <property type="entry name" value="PyrdxlP-dep_Trfase"/>
</dbReference>
<dbReference type="GO" id="GO:0000271">
    <property type="term" value="P:polysaccharide biosynthetic process"/>
    <property type="evidence" value="ECO:0007669"/>
    <property type="project" value="TreeGrafter"/>
</dbReference>
<dbReference type="InterPro" id="IPR015422">
    <property type="entry name" value="PyrdxlP-dep_Trfase_small"/>
</dbReference>
<dbReference type="Proteomes" id="UP000231019">
    <property type="component" value="Unassembled WGS sequence"/>
</dbReference>
<accession>A0A2M7GAA9</accession>
<feature type="modified residue" description="N6-(pyridoxal phosphate)lysine" evidence="4">
    <location>
        <position position="187"/>
    </location>
</feature>
<name>A0A2M7GAA9_9BACT</name>
<protein>
    <submittedName>
        <fullName evidence="6">DegT/DnrJ/EryC1/StrS family aminotransferase</fullName>
    </submittedName>
</protein>
<evidence type="ECO:0000256" key="2">
    <source>
        <dbReference type="ARBA" id="ARBA00037999"/>
    </source>
</evidence>
<evidence type="ECO:0000256" key="3">
    <source>
        <dbReference type="PIRSR" id="PIRSR000390-1"/>
    </source>
</evidence>
<dbReference type="InterPro" id="IPR015421">
    <property type="entry name" value="PyrdxlP-dep_Trfase_major"/>
</dbReference>
<dbReference type="CDD" id="cd00616">
    <property type="entry name" value="AHBA_syn"/>
    <property type="match status" value="1"/>
</dbReference>
<dbReference type="EMBL" id="PFFQ01000006">
    <property type="protein sequence ID" value="PIW19083.1"/>
    <property type="molecule type" value="Genomic_DNA"/>
</dbReference>
<keyword evidence="6" id="KW-0032">Aminotransferase</keyword>
<dbReference type="Pfam" id="PF01041">
    <property type="entry name" value="DegT_DnrJ_EryC1"/>
    <property type="match status" value="1"/>
</dbReference>
<evidence type="ECO:0000256" key="1">
    <source>
        <dbReference type="ARBA" id="ARBA00022898"/>
    </source>
</evidence>
<reference evidence="6 7" key="1">
    <citation type="submission" date="2017-09" db="EMBL/GenBank/DDBJ databases">
        <title>Depth-based differentiation of microbial function through sediment-hosted aquifers and enrichment of novel symbionts in the deep terrestrial subsurface.</title>
        <authorList>
            <person name="Probst A.J."/>
            <person name="Ladd B."/>
            <person name="Jarett J.K."/>
            <person name="Geller-Mcgrath D.E."/>
            <person name="Sieber C.M."/>
            <person name="Emerson J.B."/>
            <person name="Anantharaman K."/>
            <person name="Thomas B.C."/>
            <person name="Malmstrom R."/>
            <person name="Stieglmeier M."/>
            <person name="Klingl A."/>
            <person name="Woyke T."/>
            <person name="Ryan C.M."/>
            <person name="Banfield J.F."/>
        </authorList>
    </citation>
    <scope>NUCLEOTIDE SEQUENCE [LARGE SCALE GENOMIC DNA]</scope>
    <source>
        <strain evidence="6">CG17_big_fil_post_rev_8_21_14_2_50_48_46</strain>
    </source>
</reference>
<dbReference type="GO" id="GO:0008483">
    <property type="term" value="F:transaminase activity"/>
    <property type="evidence" value="ECO:0007669"/>
    <property type="project" value="UniProtKB-KW"/>
</dbReference>
<dbReference type="AlphaFoldDB" id="A0A2M7GAA9"/>
<dbReference type="GO" id="GO:0030170">
    <property type="term" value="F:pyridoxal phosphate binding"/>
    <property type="evidence" value="ECO:0007669"/>
    <property type="project" value="TreeGrafter"/>
</dbReference>